<dbReference type="Proteomes" id="UP000693970">
    <property type="component" value="Unassembled WGS sequence"/>
</dbReference>
<sequence>MQKRAYNAGKLAQGKIDLLNDLNFDWTLDPVATWEEMYEQLLEYYERFGSTLINTNINKELGMCGRSFCSHSLYSEYEALLSILSFALPSGWAFASPSSSRGRLPSHLSAGKSSTTERLKERVSTKKQETKFEKRWESTYQRLVKFRNEYGHTMVPKSFNDGDEKPHLGSWVFQQRNRYTMKDPPYPKRRAEKLNSIGFVWSLDTKDRSQQSRYEDSWNKTIQRLNEYKQQHGHTNVPHMYNDGQRPHLGAWVAAQRKNYRDYQNPNYNVGLMTKKRVEILESLGFKWNPGRENEFEEAWMRRFDDMKKFVKKYNTTKVSIIPKGYNDTIATTLIWAQSQRRSYIQYIRNETSTITPQQIDLLNSIDFAWDLTNKTSHDKWIHEYFKIHWHHFQHNNTSISKASGYNSVFGFWVEVQKRDYNEGKLAQGKIDLLNDLNFDWTLDRSATWEDMYEQLSQYYGRFGSTLINTKINRELGMWTNELRMLYNKGDLDSTWVAKLNHLNFDWKAEDVNWNAMFDRAFWLSSLTVNNNISQSFFGLHILYCITLLLAFTNRRYRIRCYNTSKGINSQDVTQLDISIIRK</sequence>
<evidence type="ECO:0000313" key="4">
    <source>
        <dbReference type="EMBL" id="KAG7358130.1"/>
    </source>
</evidence>
<reference evidence="4" key="2">
    <citation type="submission" date="2021-04" db="EMBL/GenBank/DDBJ databases">
        <authorList>
            <person name="Podell S."/>
        </authorList>
    </citation>
    <scope>NUCLEOTIDE SEQUENCE</scope>
    <source>
        <strain evidence="4">Hildebrandi</strain>
    </source>
</reference>
<feature type="domain" description="Helicase-associated" evidence="3">
    <location>
        <begin position="446"/>
        <end position="505"/>
    </location>
</feature>
<feature type="transmembrane region" description="Helical" evidence="2">
    <location>
        <begin position="533"/>
        <end position="552"/>
    </location>
</feature>
<accession>A0A9K3L975</accession>
<keyword evidence="5" id="KW-1185">Reference proteome</keyword>
<keyword evidence="2" id="KW-0812">Transmembrane</keyword>
<feature type="domain" description="Helicase-associated" evidence="3">
    <location>
        <begin position="133"/>
        <end position="199"/>
    </location>
</feature>
<feature type="compositionally biased region" description="Basic and acidic residues" evidence="1">
    <location>
        <begin position="115"/>
        <end position="126"/>
    </location>
</feature>
<comment type="caution">
    <text evidence="4">The sequence shown here is derived from an EMBL/GenBank/DDBJ whole genome shotgun (WGS) entry which is preliminary data.</text>
</comment>
<feature type="region of interest" description="Disordered" evidence="1">
    <location>
        <begin position="96"/>
        <end position="126"/>
    </location>
</feature>
<dbReference type="EMBL" id="JAGRRH010000014">
    <property type="protein sequence ID" value="KAG7358130.1"/>
    <property type="molecule type" value="Genomic_DNA"/>
</dbReference>
<protein>
    <submittedName>
        <fullName evidence="4">Type III restriction enzyme</fullName>
    </submittedName>
</protein>
<proteinExistence type="predicted"/>
<evidence type="ECO:0000259" key="3">
    <source>
        <dbReference type="Pfam" id="PF03457"/>
    </source>
</evidence>
<dbReference type="PANTHER" id="PTHR33418">
    <property type="entry name" value="HELICASE-ASSOCIATED"/>
    <property type="match status" value="1"/>
</dbReference>
<evidence type="ECO:0000256" key="1">
    <source>
        <dbReference type="SAM" id="MobiDB-lite"/>
    </source>
</evidence>
<organism evidence="4 5">
    <name type="scientific">Nitzschia inconspicua</name>
    <dbReference type="NCBI Taxonomy" id="303405"/>
    <lineage>
        <taxon>Eukaryota</taxon>
        <taxon>Sar</taxon>
        <taxon>Stramenopiles</taxon>
        <taxon>Ochrophyta</taxon>
        <taxon>Bacillariophyta</taxon>
        <taxon>Bacillariophyceae</taxon>
        <taxon>Bacillariophycidae</taxon>
        <taxon>Bacillariales</taxon>
        <taxon>Bacillariaceae</taxon>
        <taxon>Nitzschia</taxon>
    </lineage>
</organism>
<reference evidence="4" key="1">
    <citation type="journal article" date="2021" name="Sci. Rep.">
        <title>Diploid genomic architecture of Nitzschia inconspicua, an elite biomass production diatom.</title>
        <authorList>
            <person name="Oliver A."/>
            <person name="Podell S."/>
            <person name="Pinowska A."/>
            <person name="Traller J.C."/>
            <person name="Smith S.R."/>
            <person name="McClure R."/>
            <person name="Beliaev A."/>
            <person name="Bohutskyi P."/>
            <person name="Hill E.A."/>
            <person name="Rabines A."/>
            <person name="Zheng H."/>
            <person name="Allen L.Z."/>
            <person name="Kuo A."/>
            <person name="Grigoriev I.V."/>
            <person name="Allen A.E."/>
            <person name="Hazlebeck D."/>
            <person name="Allen E.E."/>
        </authorList>
    </citation>
    <scope>NUCLEOTIDE SEQUENCE</scope>
    <source>
        <strain evidence="4">Hildebrandi</strain>
    </source>
</reference>
<name>A0A9K3L975_9STRA</name>
<feature type="domain" description="Helicase-associated" evidence="3">
    <location>
        <begin position="215"/>
        <end position="286"/>
    </location>
</feature>
<dbReference type="AlphaFoldDB" id="A0A9K3L975"/>
<keyword evidence="2" id="KW-0472">Membrane</keyword>
<evidence type="ECO:0000313" key="5">
    <source>
        <dbReference type="Proteomes" id="UP000693970"/>
    </source>
</evidence>
<evidence type="ECO:0000256" key="2">
    <source>
        <dbReference type="SAM" id="Phobius"/>
    </source>
</evidence>
<keyword evidence="2" id="KW-1133">Transmembrane helix</keyword>
<dbReference type="InterPro" id="IPR005114">
    <property type="entry name" value="Helicase_assoc"/>
</dbReference>
<gene>
    <name evidence="4" type="ORF">IV203_014717</name>
</gene>
<dbReference type="Pfam" id="PF03457">
    <property type="entry name" value="HA"/>
    <property type="match status" value="3"/>
</dbReference>
<dbReference type="PANTHER" id="PTHR33418:SF1">
    <property type="entry name" value="HELICASE-ASSOCIATED DOMAIN-CONTAINING PROTEIN"/>
    <property type="match status" value="1"/>
</dbReference>